<evidence type="ECO:0000313" key="1">
    <source>
        <dbReference type="EMBL" id="MCG5071843.1"/>
    </source>
</evidence>
<name>A0A9X1UFE0_9BURK</name>
<gene>
    <name evidence="1" type="ORF">L5014_00465</name>
</gene>
<dbReference type="Proteomes" id="UP001139308">
    <property type="component" value="Unassembled WGS sequence"/>
</dbReference>
<protein>
    <submittedName>
        <fullName evidence="1">Uncharacterized protein</fullName>
    </submittedName>
</protein>
<reference evidence="1" key="1">
    <citation type="submission" date="2022-01" db="EMBL/GenBank/DDBJ databases">
        <title>Genome sequence and assembly of Parabukholderia sp. RG36.</title>
        <authorList>
            <person name="Chhetri G."/>
        </authorList>
    </citation>
    <scope>NUCLEOTIDE SEQUENCE</scope>
    <source>
        <strain evidence="1">RG36</strain>
    </source>
</reference>
<sequence length="122" mass="13670">MQLNLTGEGRQRKLRIAIGNKTMLLDGLGIDSFVEQLALFRASMLPRVPDAMIPTHDYPITVDPCWYIEPSLLMEAMTIFFRHEGLGWTGFALTDAECEAWIGELRAVARGIEASASVEMRQ</sequence>
<evidence type="ECO:0000313" key="2">
    <source>
        <dbReference type="Proteomes" id="UP001139308"/>
    </source>
</evidence>
<organism evidence="1 2">
    <name type="scientific">Paraburkholderia tagetis</name>
    <dbReference type="NCBI Taxonomy" id="2913261"/>
    <lineage>
        <taxon>Bacteria</taxon>
        <taxon>Pseudomonadati</taxon>
        <taxon>Pseudomonadota</taxon>
        <taxon>Betaproteobacteria</taxon>
        <taxon>Burkholderiales</taxon>
        <taxon>Burkholderiaceae</taxon>
        <taxon>Paraburkholderia</taxon>
    </lineage>
</organism>
<dbReference type="AlphaFoldDB" id="A0A9X1UFE0"/>
<dbReference type="EMBL" id="JAKLJA010000001">
    <property type="protein sequence ID" value="MCG5071843.1"/>
    <property type="molecule type" value="Genomic_DNA"/>
</dbReference>
<dbReference type="RefSeq" id="WP_238461630.1">
    <property type="nucleotide sequence ID" value="NZ_JAKLJA010000001.1"/>
</dbReference>
<comment type="caution">
    <text evidence="1">The sequence shown here is derived from an EMBL/GenBank/DDBJ whole genome shotgun (WGS) entry which is preliminary data.</text>
</comment>
<proteinExistence type="predicted"/>
<keyword evidence="2" id="KW-1185">Reference proteome</keyword>
<accession>A0A9X1UFE0</accession>